<name>A0A1J9REJ2_9EURO</name>
<reference evidence="2 3" key="1">
    <citation type="submission" date="2015-08" db="EMBL/GenBank/DDBJ databases">
        <title>Emmonsia species relationships and genome sequence.</title>
        <authorList>
            <person name="Cuomo C.A."/>
            <person name="Schwartz I.S."/>
            <person name="Kenyon C."/>
            <person name="De Hoog G.S."/>
            <person name="Govender N.P."/>
            <person name="Botha A."/>
            <person name="Moreno L."/>
            <person name="De Vries M."/>
            <person name="Munoz J.F."/>
            <person name="Stielow J.B."/>
        </authorList>
    </citation>
    <scope>NUCLEOTIDE SEQUENCE [LARGE SCALE GENOMIC DNA]</scope>
    <source>
        <strain evidence="2 3">EI222</strain>
    </source>
</reference>
<accession>A0A1J9REJ2</accession>
<sequence>MWIVSGVLARRRLRRERSVDPSHETSQANKHHDALANLNQTSAAIDIDEDPETETDSALYMARYSSLKLKLERERQQKRETWVN</sequence>
<dbReference type="Proteomes" id="UP000242791">
    <property type="component" value="Unassembled WGS sequence"/>
</dbReference>
<evidence type="ECO:0000313" key="3">
    <source>
        <dbReference type="Proteomes" id="UP000242791"/>
    </source>
</evidence>
<proteinExistence type="predicted"/>
<gene>
    <name evidence="2" type="ORF">ACJ73_02551</name>
</gene>
<dbReference type="VEuPathDB" id="FungiDB:ACJ73_02551"/>
<keyword evidence="3" id="KW-1185">Reference proteome</keyword>
<dbReference type="AlphaFoldDB" id="A0A1J9REJ2"/>
<protein>
    <submittedName>
        <fullName evidence="2">Uncharacterized protein</fullName>
    </submittedName>
</protein>
<dbReference type="EMBL" id="LGTZ01000277">
    <property type="protein sequence ID" value="OJD26069.1"/>
    <property type="molecule type" value="Genomic_DNA"/>
</dbReference>
<evidence type="ECO:0000256" key="1">
    <source>
        <dbReference type="SAM" id="MobiDB-lite"/>
    </source>
</evidence>
<evidence type="ECO:0000313" key="2">
    <source>
        <dbReference type="EMBL" id="OJD26069.1"/>
    </source>
</evidence>
<comment type="caution">
    <text evidence="2">The sequence shown here is derived from an EMBL/GenBank/DDBJ whole genome shotgun (WGS) entry which is preliminary data.</text>
</comment>
<organism evidence="2 3">
    <name type="scientific">Blastomyces percursus</name>
    <dbReference type="NCBI Taxonomy" id="1658174"/>
    <lineage>
        <taxon>Eukaryota</taxon>
        <taxon>Fungi</taxon>
        <taxon>Dikarya</taxon>
        <taxon>Ascomycota</taxon>
        <taxon>Pezizomycotina</taxon>
        <taxon>Eurotiomycetes</taxon>
        <taxon>Eurotiomycetidae</taxon>
        <taxon>Onygenales</taxon>
        <taxon>Ajellomycetaceae</taxon>
        <taxon>Blastomyces</taxon>
    </lineage>
</organism>
<feature type="region of interest" description="Disordered" evidence="1">
    <location>
        <begin position="14"/>
        <end position="50"/>
    </location>
</feature>